<protein>
    <submittedName>
        <fullName evidence="2">Uncharacterized protein</fullName>
    </submittedName>
</protein>
<accession>A0ABS5M587</accession>
<feature type="region of interest" description="Disordered" evidence="1">
    <location>
        <begin position="88"/>
        <end position="116"/>
    </location>
</feature>
<evidence type="ECO:0000313" key="2">
    <source>
        <dbReference type="EMBL" id="MBS3182327.1"/>
    </source>
</evidence>
<reference evidence="2 3" key="1">
    <citation type="submission" date="2021-02" db="EMBL/GenBank/DDBJ databases">
        <title>Draft genome and description of Leucobacter sp nov strain Marseille-Q4368.</title>
        <authorList>
            <person name="Boxberger M."/>
            <person name="La Scola B."/>
        </authorList>
    </citation>
    <scope>NUCLEOTIDE SEQUENCE [LARGE SCALE GENOMIC DNA]</scope>
    <source>
        <strain evidence="2 3">Marseille-Q4368</strain>
    </source>
</reference>
<gene>
    <name evidence="2" type="ORF">JSQ98_09005</name>
</gene>
<keyword evidence="3" id="KW-1185">Reference proteome</keyword>
<proteinExistence type="predicted"/>
<feature type="compositionally biased region" description="Low complexity" evidence="1">
    <location>
        <begin position="17"/>
        <end position="31"/>
    </location>
</feature>
<feature type="region of interest" description="Disordered" evidence="1">
    <location>
        <begin position="1"/>
        <end position="32"/>
    </location>
</feature>
<comment type="caution">
    <text evidence="2">The sequence shown here is derived from an EMBL/GenBank/DDBJ whole genome shotgun (WGS) entry which is preliminary data.</text>
</comment>
<dbReference type="RefSeq" id="WP_211649308.1">
    <property type="nucleotide sequence ID" value="NZ_JAFEVO010000001.1"/>
</dbReference>
<dbReference type="EMBL" id="JAFEVO010000001">
    <property type="protein sequence ID" value="MBS3182327.1"/>
    <property type="molecule type" value="Genomic_DNA"/>
</dbReference>
<name>A0ABS5M587_9MICO</name>
<evidence type="ECO:0000256" key="1">
    <source>
        <dbReference type="SAM" id="MobiDB-lite"/>
    </source>
</evidence>
<sequence length="116" mass="12127">MIEPHRARSTQPSAGPVAAATAVSLSSTARSQPVIPVHADAEQQQQHPLRLASLAALFGLSRRRSVPANSALPDDDPYIAYLRWASKSAGATADRSIPRDRLGGSSALDDSETAAA</sequence>
<evidence type="ECO:0000313" key="3">
    <source>
        <dbReference type="Proteomes" id="UP000811492"/>
    </source>
</evidence>
<dbReference type="Proteomes" id="UP000811492">
    <property type="component" value="Unassembled WGS sequence"/>
</dbReference>
<organism evidence="2 3">
    <name type="scientific">Leucobacter manosquensis</name>
    <dbReference type="NCBI Taxonomy" id="2810611"/>
    <lineage>
        <taxon>Bacteria</taxon>
        <taxon>Bacillati</taxon>
        <taxon>Actinomycetota</taxon>
        <taxon>Actinomycetes</taxon>
        <taxon>Micrococcales</taxon>
        <taxon>Microbacteriaceae</taxon>
        <taxon>Leucobacter</taxon>
    </lineage>
</organism>